<evidence type="ECO:0000313" key="2">
    <source>
        <dbReference type="Proteomes" id="UP001367676"/>
    </source>
</evidence>
<gene>
    <name evidence="1" type="ORF">V9T40_005028</name>
</gene>
<accession>A0AAN9TFK4</accession>
<comment type="caution">
    <text evidence="1">The sequence shown here is derived from an EMBL/GenBank/DDBJ whole genome shotgun (WGS) entry which is preliminary data.</text>
</comment>
<name>A0AAN9TFK4_9HEMI</name>
<proteinExistence type="predicted"/>
<dbReference type="EMBL" id="JBBCAQ010000032">
    <property type="protein sequence ID" value="KAK7584065.1"/>
    <property type="molecule type" value="Genomic_DNA"/>
</dbReference>
<evidence type="ECO:0000313" key="1">
    <source>
        <dbReference type="EMBL" id="KAK7584065.1"/>
    </source>
</evidence>
<organism evidence="1 2">
    <name type="scientific">Parthenolecanium corni</name>
    <dbReference type="NCBI Taxonomy" id="536013"/>
    <lineage>
        <taxon>Eukaryota</taxon>
        <taxon>Metazoa</taxon>
        <taxon>Ecdysozoa</taxon>
        <taxon>Arthropoda</taxon>
        <taxon>Hexapoda</taxon>
        <taxon>Insecta</taxon>
        <taxon>Pterygota</taxon>
        <taxon>Neoptera</taxon>
        <taxon>Paraneoptera</taxon>
        <taxon>Hemiptera</taxon>
        <taxon>Sternorrhyncha</taxon>
        <taxon>Coccoidea</taxon>
        <taxon>Coccidae</taxon>
        <taxon>Parthenolecanium</taxon>
    </lineage>
</organism>
<dbReference type="AlphaFoldDB" id="A0AAN9TFK4"/>
<reference evidence="1 2" key="1">
    <citation type="submission" date="2024-03" db="EMBL/GenBank/DDBJ databases">
        <title>Adaptation during the transition from Ophiocordyceps entomopathogen to insect associate is accompanied by gene loss and intensified selection.</title>
        <authorList>
            <person name="Ward C.M."/>
            <person name="Onetto C.A."/>
            <person name="Borneman A.R."/>
        </authorList>
    </citation>
    <scope>NUCLEOTIDE SEQUENCE [LARGE SCALE GENOMIC DNA]</scope>
    <source>
        <strain evidence="1">AWRI1</strain>
        <tissue evidence="1">Single Adult Female</tissue>
    </source>
</reference>
<dbReference type="Proteomes" id="UP001367676">
    <property type="component" value="Unassembled WGS sequence"/>
</dbReference>
<sequence>MSRLSTNKTPATDLTCESIKRERKGDQRVCSANSQHSAFHHIESDVRKIKDAKTQQPSRLRAPTANRLTKAFGGAPQSTRRRNVFIGQSGQPVGRQMCERLLRRATGSANSGTDSRVSASVHTNRRTNSYTYLIRRVSRSTLARKSLSACFIVAPSPLRRPSMRSTVNPIICAAQLDDIIKS</sequence>
<protein>
    <submittedName>
        <fullName evidence="1">Uncharacterized protein</fullName>
    </submittedName>
</protein>
<keyword evidence="2" id="KW-1185">Reference proteome</keyword>